<proteinExistence type="predicted"/>
<dbReference type="PANTHER" id="PTHR43249:SF1">
    <property type="entry name" value="D-GLUCOSIDE 3-DEHYDROGENASE"/>
    <property type="match status" value="1"/>
</dbReference>
<feature type="domain" description="GFO/IDH/MocA-like oxidoreductase" evidence="3">
    <location>
        <begin position="134"/>
        <end position="255"/>
    </location>
</feature>
<dbReference type="InterPro" id="IPR036291">
    <property type="entry name" value="NAD(P)-bd_dom_sf"/>
</dbReference>
<dbReference type="InterPro" id="IPR055170">
    <property type="entry name" value="GFO_IDH_MocA-like_dom"/>
</dbReference>
<evidence type="ECO:0000256" key="1">
    <source>
        <dbReference type="SAM" id="MobiDB-lite"/>
    </source>
</evidence>
<evidence type="ECO:0000313" key="5">
    <source>
        <dbReference type="Proteomes" id="UP001501490"/>
    </source>
</evidence>
<accession>A0ABP6ZP23</accession>
<dbReference type="InterPro" id="IPR000683">
    <property type="entry name" value="Gfo/Idh/MocA-like_OxRdtase_N"/>
</dbReference>
<evidence type="ECO:0000313" key="4">
    <source>
        <dbReference type="EMBL" id="GAA3613122.1"/>
    </source>
</evidence>
<keyword evidence="5" id="KW-1185">Reference proteome</keyword>
<dbReference type="PANTHER" id="PTHR43249">
    <property type="entry name" value="UDP-N-ACETYL-2-AMINO-2-DEOXY-D-GLUCURONATE OXIDASE"/>
    <property type="match status" value="1"/>
</dbReference>
<comment type="caution">
    <text evidence="4">The sequence shown here is derived from an EMBL/GenBank/DDBJ whole genome shotgun (WGS) entry which is preliminary data.</text>
</comment>
<gene>
    <name evidence="4" type="ORF">GCM10022236_13670</name>
</gene>
<dbReference type="RefSeq" id="WP_344802715.1">
    <property type="nucleotide sequence ID" value="NZ_BAABAB010000009.1"/>
</dbReference>
<protein>
    <submittedName>
        <fullName evidence="4">Gfo/Idh/MocA family oxidoreductase</fullName>
    </submittedName>
</protein>
<sequence length="360" mass="37722">MSGTRFALVGAGVIGKHHAAVISELGDRAELTAVVDVRLDRAEALTAAHGGRAYDSLAAALAATDVDVVSVCTPTGRHAEVAIEALAAGKHVIIEKPAEVKPARTDEIIAAQQAAGTLVTVISQHRFDPSTEVAVEAIAKGELGRLTSGIASVDWWRGQSYYDSGDWRGTWELDGGGALMNQGVHTVDLMVATMGRPVEVFAYTATLAHDRIEVEDVAVGVVKFSSGALGVLHASTAAYPGMSAHLQVHGDRGSVIIDGDKLAFIHRTPAETEAAERSYGGGQDPINQVGEFPEASGAGQTAGADPGALDTYAHRRQYENFLAALDGTEQVRVDLATNRQALSIIAGVYESARTGRPVRL</sequence>
<dbReference type="Pfam" id="PF01408">
    <property type="entry name" value="GFO_IDH_MocA"/>
    <property type="match status" value="1"/>
</dbReference>
<dbReference type="Pfam" id="PF22725">
    <property type="entry name" value="GFO_IDH_MocA_C3"/>
    <property type="match status" value="1"/>
</dbReference>
<organism evidence="4 5">
    <name type="scientific">Microlunatus ginsengisoli</name>
    <dbReference type="NCBI Taxonomy" id="363863"/>
    <lineage>
        <taxon>Bacteria</taxon>
        <taxon>Bacillati</taxon>
        <taxon>Actinomycetota</taxon>
        <taxon>Actinomycetes</taxon>
        <taxon>Propionibacteriales</taxon>
        <taxon>Propionibacteriaceae</taxon>
        <taxon>Microlunatus</taxon>
    </lineage>
</organism>
<feature type="region of interest" description="Disordered" evidence="1">
    <location>
        <begin position="273"/>
        <end position="308"/>
    </location>
</feature>
<evidence type="ECO:0000259" key="2">
    <source>
        <dbReference type="Pfam" id="PF01408"/>
    </source>
</evidence>
<dbReference type="SUPFAM" id="SSF55347">
    <property type="entry name" value="Glyceraldehyde-3-phosphate dehydrogenase-like, C-terminal domain"/>
    <property type="match status" value="1"/>
</dbReference>
<dbReference type="Gene3D" id="3.30.360.10">
    <property type="entry name" value="Dihydrodipicolinate Reductase, domain 2"/>
    <property type="match status" value="1"/>
</dbReference>
<evidence type="ECO:0000259" key="3">
    <source>
        <dbReference type="Pfam" id="PF22725"/>
    </source>
</evidence>
<reference evidence="5" key="1">
    <citation type="journal article" date="2019" name="Int. J. Syst. Evol. Microbiol.">
        <title>The Global Catalogue of Microorganisms (GCM) 10K type strain sequencing project: providing services to taxonomists for standard genome sequencing and annotation.</title>
        <authorList>
            <consortium name="The Broad Institute Genomics Platform"/>
            <consortium name="The Broad Institute Genome Sequencing Center for Infectious Disease"/>
            <person name="Wu L."/>
            <person name="Ma J."/>
        </authorList>
    </citation>
    <scope>NUCLEOTIDE SEQUENCE [LARGE SCALE GENOMIC DNA]</scope>
    <source>
        <strain evidence="5">JCM 16929</strain>
    </source>
</reference>
<dbReference type="SUPFAM" id="SSF51735">
    <property type="entry name" value="NAD(P)-binding Rossmann-fold domains"/>
    <property type="match status" value="1"/>
</dbReference>
<feature type="domain" description="Gfo/Idh/MocA-like oxidoreductase N-terminal" evidence="2">
    <location>
        <begin position="5"/>
        <end position="121"/>
    </location>
</feature>
<dbReference type="EMBL" id="BAABAB010000009">
    <property type="protein sequence ID" value="GAA3613122.1"/>
    <property type="molecule type" value="Genomic_DNA"/>
</dbReference>
<dbReference type="Proteomes" id="UP001501490">
    <property type="component" value="Unassembled WGS sequence"/>
</dbReference>
<name>A0ABP6ZP23_9ACTN</name>
<dbReference type="InterPro" id="IPR052515">
    <property type="entry name" value="Gfo/Idh/MocA_Oxidoreductase"/>
</dbReference>
<dbReference type="Gene3D" id="3.40.50.720">
    <property type="entry name" value="NAD(P)-binding Rossmann-like Domain"/>
    <property type="match status" value="1"/>
</dbReference>